<dbReference type="Gene3D" id="1.10.510.10">
    <property type="entry name" value="Transferase(Phosphotransferase) domain 1"/>
    <property type="match status" value="1"/>
</dbReference>
<evidence type="ECO:0000256" key="6">
    <source>
        <dbReference type="PROSITE-ProRule" id="PRU10141"/>
    </source>
</evidence>
<reference evidence="10 11" key="1">
    <citation type="journal article" date="2018" name="Evol. Lett.">
        <title>Horizontal gene cluster transfer increased hallucinogenic mushroom diversity.</title>
        <authorList>
            <person name="Reynolds H.T."/>
            <person name="Vijayakumar V."/>
            <person name="Gluck-Thaler E."/>
            <person name="Korotkin H.B."/>
            <person name="Matheny P.B."/>
            <person name="Slot J.C."/>
        </authorList>
    </citation>
    <scope>NUCLEOTIDE SEQUENCE [LARGE SCALE GENOMIC DNA]</scope>
    <source>
        <strain evidence="10 11">SRW20</strain>
    </source>
</reference>
<dbReference type="EMBL" id="NHYE01005539">
    <property type="protein sequence ID" value="PPQ70503.1"/>
    <property type="molecule type" value="Genomic_DNA"/>
</dbReference>
<feature type="region of interest" description="Disordered" evidence="8">
    <location>
        <begin position="426"/>
        <end position="549"/>
    </location>
</feature>
<feature type="binding site" evidence="6">
    <location>
        <position position="119"/>
    </location>
    <ligand>
        <name>ATP</name>
        <dbReference type="ChEBI" id="CHEBI:30616"/>
    </ligand>
</feature>
<proteinExistence type="inferred from homology"/>
<evidence type="ECO:0000256" key="7">
    <source>
        <dbReference type="SAM" id="Coils"/>
    </source>
</evidence>
<comment type="caution">
    <text evidence="10">The sequence shown here is derived from an EMBL/GenBank/DDBJ whole genome shotgun (WGS) entry which is preliminary data.</text>
</comment>
<dbReference type="InterPro" id="IPR011009">
    <property type="entry name" value="Kinase-like_dom_sf"/>
</dbReference>
<feature type="region of interest" description="Disordered" evidence="8">
    <location>
        <begin position="1"/>
        <end position="53"/>
    </location>
</feature>
<feature type="region of interest" description="Disordered" evidence="8">
    <location>
        <begin position="572"/>
        <end position="592"/>
    </location>
</feature>
<feature type="region of interest" description="Disordered" evidence="8">
    <location>
        <begin position="607"/>
        <end position="627"/>
    </location>
</feature>
<feature type="compositionally biased region" description="Polar residues" evidence="8">
    <location>
        <begin position="36"/>
        <end position="53"/>
    </location>
</feature>
<dbReference type="GO" id="GO:0004709">
    <property type="term" value="F:MAP kinase kinase kinase activity"/>
    <property type="evidence" value="ECO:0007669"/>
    <property type="project" value="UniProtKB-ARBA"/>
</dbReference>
<dbReference type="AlphaFoldDB" id="A0A409VW92"/>
<dbReference type="FunFam" id="3.30.200.20:FF:000387">
    <property type="entry name" value="Serine/threonine-protein kinase STE11"/>
    <property type="match status" value="1"/>
</dbReference>
<dbReference type="InterPro" id="IPR017441">
    <property type="entry name" value="Protein_kinase_ATP_BS"/>
</dbReference>
<gene>
    <name evidence="10" type="ORF">CVT26_014009</name>
</gene>
<dbReference type="SMART" id="SM00220">
    <property type="entry name" value="S_TKc"/>
    <property type="match status" value="1"/>
</dbReference>
<name>A0A409VW92_9AGAR</name>
<keyword evidence="2" id="KW-0808">Transferase</keyword>
<dbReference type="PANTHER" id="PTHR48016">
    <property type="entry name" value="MAP KINASE KINASE KINASE SSK2-RELATED-RELATED"/>
    <property type="match status" value="1"/>
</dbReference>
<comment type="similarity">
    <text evidence="1">Belongs to the protein kinase superfamily. STE Ser/Thr protein kinase family. MAP kinase kinase kinase subfamily.</text>
</comment>
<sequence length="723" mass="80876">MSYVVRGKVPNSSSEEGSSKQPSSLRPVNDYFFAGPNSSFATSPPPSQRSQKSIAPAINWAAPTNETTLAARRSNVHRSPTRQKTAKFKWIKGELIGKGSHGKVYMGLNVNTGQVMAVKQVELPQTAIDRMKNDMKAIVEALREERETLKDLDHENIVQYLGYEENEETLNIFLQYISGGTIGSCLKQYGKFNEQVTKHFTGQILSGLVYLHDRGIIHRASTFRDLKSDNILVEESGTCKLSDFGISKKLVELKKRAYSMQGTTYWMAPEVFRSDREGYDSKVDIWSVGCVVLEMWTAKRPWSGYQLLDLIGKCQVTAIYLLLQKIFDRNVFNCESESLETLHAFDDLLAISDPETRPPASELQNHPYLDLPPGWTFPGMSNMGASVRGMTGPSESRRVTRMRSFLDVNKATVEVTDRFASSLNLSFSREGQRPPSLVDRTAAGPRNARPSLAHRASFHVNIPRGPSPPLVTIEPPAPRKEQKRREDNWMERPRSTSVASDSSGSQRSSQSASRPVRRLVVYNPDTDDRREPEQQPDANARPYIFEPQPLPSVNAFTNYPQLLPPIRSQTYGPDSSVMTPASPTTTSPTTVHNSHISFPVSESSYSSSANSIWQKPPKRQPSTSRTLSRIPDVYETQPLNIPKATAGRQSHIGETRPAIGDVVRQLDTYFPGHNLDETIVQSPSEPVPSTRKSVKAIAKENNTSFVRQTRLWDIQVEEIKAPR</sequence>
<keyword evidence="7" id="KW-0175">Coiled coil</keyword>
<protein>
    <recommendedName>
        <fullName evidence="9">Protein kinase domain-containing protein</fullName>
    </recommendedName>
</protein>
<evidence type="ECO:0000256" key="4">
    <source>
        <dbReference type="ARBA" id="ARBA00022777"/>
    </source>
</evidence>
<dbReference type="PANTHER" id="PTHR48016:SF48">
    <property type="entry name" value="SERINE_THREONINE-PROTEIN KINASE BCK1_SLK1_SSP31"/>
    <property type="match status" value="1"/>
</dbReference>
<keyword evidence="4" id="KW-0418">Kinase</keyword>
<feature type="domain" description="Protein kinase" evidence="9">
    <location>
        <begin position="90"/>
        <end position="369"/>
    </location>
</feature>
<organism evidence="10 11">
    <name type="scientific">Gymnopilus dilepis</name>
    <dbReference type="NCBI Taxonomy" id="231916"/>
    <lineage>
        <taxon>Eukaryota</taxon>
        <taxon>Fungi</taxon>
        <taxon>Dikarya</taxon>
        <taxon>Basidiomycota</taxon>
        <taxon>Agaricomycotina</taxon>
        <taxon>Agaricomycetes</taxon>
        <taxon>Agaricomycetidae</taxon>
        <taxon>Agaricales</taxon>
        <taxon>Agaricineae</taxon>
        <taxon>Hymenogastraceae</taxon>
        <taxon>Gymnopilus</taxon>
    </lineage>
</organism>
<evidence type="ECO:0000256" key="5">
    <source>
        <dbReference type="ARBA" id="ARBA00022840"/>
    </source>
</evidence>
<keyword evidence="3 6" id="KW-0547">Nucleotide-binding</keyword>
<dbReference type="STRING" id="231916.A0A409VW92"/>
<dbReference type="InterPro" id="IPR000719">
    <property type="entry name" value="Prot_kinase_dom"/>
</dbReference>
<feature type="compositionally biased region" description="Basic and acidic residues" evidence="8">
    <location>
        <begin position="477"/>
        <end position="494"/>
    </location>
</feature>
<evidence type="ECO:0000256" key="8">
    <source>
        <dbReference type="SAM" id="MobiDB-lite"/>
    </source>
</evidence>
<dbReference type="SUPFAM" id="SSF56112">
    <property type="entry name" value="Protein kinase-like (PK-like)"/>
    <property type="match status" value="1"/>
</dbReference>
<keyword evidence="11" id="KW-1185">Reference proteome</keyword>
<dbReference type="GO" id="GO:0005524">
    <property type="term" value="F:ATP binding"/>
    <property type="evidence" value="ECO:0007669"/>
    <property type="project" value="UniProtKB-UniRule"/>
</dbReference>
<dbReference type="InParanoid" id="A0A409VW92"/>
<dbReference type="OrthoDB" id="266718at2759"/>
<feature type="coiled-coil region" evidence="7">
    <location>
        <begin position="128"/>
        <end position="155"/>
    </location>
</feature>
<feature type="compositionally biased region" description="Low complexity" evidence="8">
    <location>
        <begin position="497"/>
        <end position="514"/>
    </location>
</feature>
<evidence type="ECO:0000256" key="1">
    <source>
        <dbReference type="ARBA" id="ARBA00006529"/>
    </source>
</evidence>
<evidence type="ECO:0000313" key="10">
    <source>
        <dbReference type="EMBL" id="PPQ70503.1"/>
    </source>
</evidence>
<dbReference type="PROSITE" id="PS50011">
    <property type="entry name" value="PROTEIN_KINASE_DOM"/>
    <property type="match status" value="1"/>
</dbReference>
<evidence type="ECO:0000259" key="9">
    <source>
        <dbReference type="PROSITE" id="PS50011"/>
    </source>
</evidence>
<accession>A0A409VW92</accession>
<evidence type="ECO:0000313" key="11">
    <source>
        <dbReference type="Proteomes" id="UP000284706"/>
    </source>
</evidence>
<dbReference type="Pfam" id="PF00069">
    <property type="entry name" value="Pkinase"/>
    <property type="match status" value="1"/>
</dbReference>
<dbReference type="PROSITE" id="PS00107">
    <property type="entry name" value="PROTEIN_KINASE_ATP"/>
    <property type="match status" value="1"/>
</dbReference>
<keyword evidence="5 6" id="KW-0067">ATP-binding</keyword>
<evidence type="ECO:0000256" key="2">
    <source>
        <dbReference type="ARBA" id="ARBA00022679"/>
    </source>
</evidence>
<feature type="compositionally biased region" description="Low complexity" evidence="8">
    <location>
        <begin position="12"/>
        <end position="24"/>
    </location>
</feature>
<dbReference type="InterPro" id="IPR050538">
    <property type="entry name" value="MAP_kinase_kinase_kinase"/>
</dbReference>
<evidence type="ECO:0000256" key="3">
    <source>
        <dbReference type="ARBA" id="ARBA00022741"/>
    </source>
</evidence>
<dbReference type="Proteomes" id="UP000284706">
    <property type="component" value="Unassembled WGS sequence"/>
</dbReference>
<feature type="compositionally biased region" description="Low complexity" evidence="8">
    <location>
        <begin position="575"/>
        <end position="590"/>
    </location>
</feature>